<dbReference type="GO" id="GO:0004828">
    <property type="term" value="F:serine-tRNA ligase activity"/>
    <property type="evidence" value="ECO:0007669"/>
    <property type="project" value="UniProtKB-EC"/>
</dbReference>
<comment type="similarity">
    <text evidence="1">Belongs to the class-II aminoacyl-tRNA synthetase family. Type-1 seryl-tRNA synthetase subfamily.</text>
</comment>
<dbReference type="PROSITE" id="PS50862">
    <property type="entry name" value="AA_TRNA_LIGASE_II"/>
    <property type="match status" value="1"/>
</dbReference>
<feature type="binding site" evidence="9">
    <location>
        <position position="301"/>
    </location>
    <ligand>
        <name>L-serine</name>
        <dbReference type="ChEBI" id="CHEBI:33384"/>
    </ligand>
</feature>
<dbReference type="Proteomes" id="UP000032180">
    <property type="component" value="Chromosome 8"/>
</dbReference>
<dbReference type="PRINTS" id="PR00981">
    <property type="entry name" value="TRNASYNTHSER"/>
</dbReference>
<evidence type="ECO:0000256" key="11">
    <source>
        <dbReference type="SAM" id="Coils"/>
    </source>
</evidence>
<dbReference type="Gramene" id="LPERR08G00610.1">
    <property type="protein sequence ID" value="LPERR08G00610.1"/>
    <property type="gene ID" value="LPERR08G00610"/>
</dbReference>
<feature type="domain" description="Aminoacyl-transfer RNA synthetases class-II family profile" evidence="13">
    <location>
        <begin position="253"/>
        <end position="483"/>
    </location>
</feature>
<feature type="site" description="Important for serine binding" evidence="9">
    <location>
        <position position="459"/>
    </location>
</feature>
<evidence type="ECO:0000256" key="5">
    <source>
        <dbReference type="ARBA" id="ARBA00022840"/>
    </source>
</evidence>
<feature type="compositionally biased region" description="Low complexity" evidence="12">
    <location>
        <begin position="512"/>
        <end position="528"/>
    </location>
</feature>
<dbReference type="EC" id="6.1.1.11" evidence="2"/>
<feature type="binding site" evidence="10">
    <location>
        <begin position="332"/>
        <end position="334"/>
    </location>
    <ligand>
        <name>ATP</name>
        <dbReference type="ChEBI" id="CHEBI:30616"/>
    </ligand>
</feature>
<dbReference type="Gene3D" id="1.10.287.40">
    <property type="entry name" value="Serine-tRNA synthetase, tRNA binding domain"/>
    <property type="match status" value="1"/>
</dbReference>
<feature type="region of interest" description="Disordered" evidence="12">
    <location>
        <begin position="507"/>
        <end position="528"/>
    </location>
</feature>
<keyword evidence="4" id="KW-0547">Nucleotide-binding</keyword>
<proteinExistence type="inferred from homology"/>
<evidence type="ECO:0000256" key="2">
    <source>
        <dbReference type="ARBA" id="ARBA00012840"/>
    </source>
</evidence>
<evidence type="ECO:0000256" key="3">
    <source>
        <dbReference type="ARBA" id="ARBA00022598"/>
    </source>
</evidence>
<dbReference type="Pfam" id="PF00587">
    <property type="entry name" value="tRNA-synt_2b"/>
    <property type="match status" value="1"/>
</dbReference>
<keyword evidence="5 10" id="KW-0067">ATP-binding</keyword>
<keyword evidence="3" id="KW-0436">Ligase</keyword>
<dbReference type="SUPFAM" id="SSF55681">
    <property type="entry name" value="Class II aaRS and biotin synthetases"/>
    <property type="match status" value="1"/>
</dbReference>
<dbReference type="InterPro" id="IPR045864">
    <property type="entry name" value="aa-tRNA-synth_II/BPL/LPL"/>
</dbReference>
<dbReference type="NCBIfam" id="TIGR00414">
    <property type="entry name" value="serS"/>
    <property type="match status" value="1"/>
</dbReference>
<dbReference type="PIRSF" id="PIRSF001529">
    <property type="entry name" value="Ser-tRNA-synth_IIa"/>
    <property type="match status" value="1"/>
</dbReference>
<evidence type="ECO:0000313" key="15">
    <source>
        <dbReference type="Proteomes" id="UP000032180"/>
    </source>
</evidence>
<accession>A0A0D9X3I8</accession>
<dbReference type="PANTHER" id="PTHR11778">
    <property type="entry name" value="SERYL-TRNA SYNTHETASE"/>
    <property type="match status" value="1"/>
</dbReference>
<keyword evidence="15" id="KW-1185">Reference proteome</keyword>
<dbReference type="InterPro" id="IPR006195">
    <property type="entry name" value="aa-tRNA-synth_II"/>
</dbReference>
<feature type="coiled-coil region" evidence="11">
    <location>
        <begin position="71"/>
        <end position="159"/>
    </location>
</feature>
<evidence type="ECO:0000256" key="7">
    <source>
        <dbReference type="ARBA" id="ARBA00023146"/>
    </source>
</evidence>
<evidence type="ECO:0000259" key="13">
    <source>
        <dbReference type="PROSITE" id="PS50862"/>
    </source>
</evidence>
<feature type="binding site" evidence="10">
    <location>
        <begin position="421"/>
        <end position="424"/>
    </location>
    <ligand>
        <name>ATP</name>
        <dbReference type="ChEBI" id="CHEBI:30616"/>
    </ligand>
</feature>
<sequence>MLDIDLFRTGRRGKKEDGNPDAVRESQRSRFASVDIVDEVIYLDELWRTRQFDLDNIRKELNATSRNTGKLKMVMRQVEQELNAKKELQKDFEEKLAANAESKLEGLHEEQSELSIRLNELNLSIEEYCSKMRNNELKVKELMESTNQIKERLVATEAEVRRFKIMLDTKLMAIGNIVHESVPISDNEENNVVLRTWGERRMERNLKNHVDLCRELDIVAFEEGVDVAGGRGYFLKGYGVLLNQALINFGLAFLQNRGFKLLHTPFLMRKETMSKCAQLAQFDEELYKVTGDGEEKYLIATSEQPMCAYHLGDRIHPDELPIRYAGYSTCFRKEAGSHGRDTAGIFRVHQFEKIEQFCITSPNGNDSWEMFEEMIKNSEDFYKEIGLAYQVVSIVSGALNDAASKKYDLEAWFPASNTYRELVSCSNCTDYQARRLGIVYGQKLDEQSNNKFVHMLNSTLTATERTLCCILENYQKEGGVEVPKVLRAYMGGIEFLPFKQPMDGKEAANKLKSGSKVASASGSKVPEI</sequence>
<dbReference type="HOGENOM" id="CLU_023797_0_1_1"/>
<dbReference type="InterPro" id="IPR033729">
    <property type="entry name" value="SerRS_core"/>
</dbReference>
<evidence type="ECO:0000256" key="6">
    <source>
        <dbReference type="ARBA" id="ARBA00022917"/>
    </source>
</evidence>
<feature type="binding site" evidence="10">
    <location>
        <begin position="348"/>
        <end position="351"/>
    </location>
    <ligand>
        <name>ATP</name>
        <dbReference type="ChEBI" id="CHEBI:30616"/>
    </ligand>
</feature>
<reference evidence="14 15" key="1">
    <citation type="submission" date="2012-08" db="EMBL/GenBank/DDBJ databases">
        <title>Oryza genome evolution.</title>
        <authorList>
            <person name="Wing R.A."/>
        </authorList>
    </citation>
    <scope>NUCLEOTIDE SEQUENCE</scope>
</reference>
<keyword evidence="6" id="KW-0648">Protein biosynthesis</keyword>
<evidence type="ECO:0000256" key="8">
    <source>
        <dbReference type="ARBA" id="ARBA00031113"/>
    </source>
</evidence>
<evidence type="ECO:0000256" key="12">
    <source>
        <dbReference type="SAM" id="MobiDB-lite"/>
    </source>
</evidence>
<evidence type="ECO:0000256" key="1">
    <source>
        <dbReference type="ARBA" id="ARBA00010728"/>
    </source>
</evidence>
<evidence type="ECO:0000256" key="4">
    <source>
        <dbReference type="ARBA" id="ARBA00022741"/>
    </source>
</evidence>
<dbReference type="InterPro" id="IPR042103">
    <property type="entry name" value="SerRS_1_N_sf"/>
</dbReference>
<dbReference type="InterPro" id="IPR002314">
    <property type="entry name" value="aa-tRNA-synt_IIb"/>
</dbReference>
<reference evidence="14" key="3">
    <citation type="submission" date="2015-04" db="UniProtKB">
        <authorList>
            <consortium name="EnsemblPlants"/>
        </authorList>
    </citation>
    <scope>IDENTIFICATION</scope>
</reference>
<dbReference type="InterPro" id="IPR015866">
    <property type="entry name" value="Ser-tRNA-synth_1_N"/>
</dbReference>
<dbReference type="STRING" id="77586.A0A0D9X3I8"/>
<dbReference type="FunFam" id="3.30.930.10:FF:000026">
    <property type="entry name" value="Seryl-tRNA synthetase, cytoplasmic"/>
    <property type="match status" value="1"/>
</dbReference>
<dbReference type="SUPFAM" id="SSF46589">
    <property type="entry name" value="tRNA-binding arm"/>
    <property type="match status" value="2"/>
</dbReference>
<feature type="binding site" evidence="9">
    <location>
        <position position="332"/>
    </location>
    <ligand>
        <name>L-serine</name>
        <dbReference type="ChEBI" id="CHEBI:33384"/>
    </ligand>
</feature>
<feature type="binding site" evidence="9">
    <location>
        <position position="457"/>
    </location>
    <ligand>
        <name>L-serine</name>
        <dbReference type="ChEBI" id="CHEBI:33384"/>
    </ligand>
</feature>
<organism evidence="14 15">
    <name type="scientific">Leersia perrieri</name>
    <dbReference type="NCBI Taxonomy" id="77586"/>
    <lineage>
        <taxon>Eukaryota</taxon>
        <taxon>Viridiplantae</taxon>
        <taxon>Streptophyta</taxon>
        <taxon>Embryophyta</taxon>
        <taxon>Tracheophyta</taxon>
        <taxon>Spermatophyta</taxon>
        <taxon>Magnoliopsida</taxon>
        <taxon>Liliopsida</taxon>
        <taxon>Poales</taxon>
        <taxon>Poaceae</taxon>
        <taxon>BOP clade</taxon>
        <taxon>Oryzoideae</taxon>
        <taxon>Oryzeae</taxon>
        <taxon>Oryzinae</taxon>
        <taxon>Leersia</taxon>
    </lineage>
</organism>
<dbReference type="InterPro" id="IPR010978">
    <property type="entry name" value="tRNA-bd_arm"/>
</dbReference>
<dbReference type="Gene3D" id="3.30.930.10">
    <property type="entry name" value="Bira Bifunctional Protein, Domain 2"/>
    <property type="match status" value="1"/>
</dbReference>
<dbReference type="AlphaFoldDB" id="A0A0D9X3I8"/>
<dbReference type="EnsemblPlants" id="LPERR08G00610.1">
    <property type="protein sequence ID" value="LPERR08G00610.1"/>
    <property type="gene ID" value="LPERR08G00610"/>
</dbReference>
<keyword evidence="7" id="KW-0030">Aminoacyl-tRNA synthetase</keyword>
<protein>
    <recommendedName>
        <fullName evidence="2">serine--tRNA ligase</fullName>
        <ecNumber evidence="2">6.1.1.11</ecNumber>
    </recommendedName>
    <alternativeName>
        <fullName evidence="8">Seryl-tRNA synthetase</fullName>
    </alternativeName>
</protein>
<dbReference type="InterPro" id="IPR002317">
    <property type="entry name" value="Ser-tRNA-ligase_type_1"/>
</dbReference>
<dbReference type="GO" id="GO:0006434">
    <property type="term" value="P:seryl-tRNA aminoacylation"/>
    <property type="evidence" value="ECO:0007669"/>
    <property type="project" value="InterPro"/>
</dbReference>
<reference evidence="15" key="2">
    <citation type="submission" date="2013-12" db="EMBL/GenBank/DDBJ databases">
        <authorList>
            <person name="Yu Y."/>
            <person name="Lee S."/>
            <person name="de Baynast K."/>
            <person name="Wissotski M."/>
            <person name="Liu L."/>
            <person name="Talag J."/>
            <person name="Goicoechea J."/>
            <person name="Angelova A."/>
            <person name="Jetty R."/>
            <person name="Kudrna D."/>
            <person name="Golser W."/>
            <person name="Rivera L."/>
            <person name="Zhang J."/>
            <person name="Wing R."/>
        </authorList>
    </citation>
    <scope>NUCLEOTIDE SEQUENCE</scope>
</reference>
<evidence type="ECO:0000256" key="9">
    <source>
        <dbReference type="PIRSR" id="PIRSR001529-1"/>
    </source>
</evidence>
<evidence type="ECO:0000256" key="10">
    <source>
        <dbReference type="PIRSR" id="PIRSR001529-2"/>
    </source>
</evidence>
<name>A0A0D9X3I8_9ORYZ</name>
<dbReference type="Pfam" id="PF02403">
    <property type="entry name" value="Seryl_tRNA_N"/>
    <property type="match status" value="1"/>
</dbReference>
<evidence type="ECO:0000313" key="14">
    <source>
        <dbReference type="EnsemblPlants" id="LPERR08G00610.1"/>
    </source>
</evidence>
<keyword evidence="11" id="KW-0175">Coiled coil</keyword>
<dbReference type="eggNOG" id="KOG2509">
    <property type="taxonomic scope" value="Eukaryota"/>
</dbReference>
<dbReference type="GO" id="GO:0005524">
    <property type="term" value="F:ATP binding"/>
    <property type="evidence" value="ECO:0007669"/>
    <property type="project" value="UniProtKB-KW"/>
</dbReference>
<dbReference type="CDD" id="cd00770">
    <property type="entry name" value="SerRS_core"/>
    <property type="match status" value="1"/>
</dbReference>
<feature type="binding site" evidence="9">
    <location>
        <position position="355"/>
    </location>
    <ligand>
        <name>L-serine</name>
        <dbReference type="ChEBI" id="CHEBI:33384"/>
    </ligand>
</feature>